<keyword evidence="3 9" id="KW-0813">Transport</keyword>
<dbReference type="NCBIfam" id="TIGR01726">
    <property type="entry name" value="HEQRo_perm_3TM"/>
    <property type="match status" value="1"/>
</dbReference>
<dbReference type="PANTHER" id="PTHR30614:SF0">
    <property type="entry name" value="L-CYSTINE TRANSPORT SYSTEM PERMEASE PROTEIN TCYL"/>
    <property type="match status" value="1"/>
</dbReference>
<evidence type="ECO:0000256" key="3">
    <source>
        <dbReference type="ARBA" id="ARBA00022448"/>
    </source>
</evidence>
<comment type="similarity">
    <text evidence="2">Belongs to the binding-protein-dependent transport system permease family. HisMQ subfamily.</text>
</comment>
<evidence type="ECO:0000256" key="1">
    <source>
        <dbReference type="ARBA" id="ARBA00004429"/>
    </source>
</evidence>
<dbReference type="PROSITE" id="PS50928">
    <property type="entry name" value="ABC_TM1"/>
    <property type="match status" value="1"/>
</dbReference>
<keyword evidence="6" id="KW-0029">Amino-acid transport</keyword>
<evidence type="ECO:0000313" key="12">
    <source>
        <dbReference type="Proteomes" id="UP000003113"/>
    </source>
</evidence>
<dbReference type="SUPFAM" id="SSF161098">
    <property type="entry name" value="MetI-like"/>
    <property type="match status" value="1"/>
</dbReference>
<dbReference type="GO" id="GO:0022857">
    <property type="term" value="F:transmembrane transporter activity"/>
    <property type="evidence" value="ECO:0007669"/>
    <property type="project" value="InterPro"/>
</dbReference>
<evidence type="ECO:0000256" key="8">
    <source>
        <dbReference type="ARBA" id="ARBA00023136"/>
    </source>
</evidence>
<dbReference type="STRING" id="477184.KYC_08875"/>
<name>H0F4T3_9BURK</name>
<dbReference type="InterPro" id="IPR000515">
    <property type="entry name" value="MetI-like"/>
</dbReference>
<accession>H0F4T3</accession>
<dbReference type="AlphaFoldDB" id="H0F4T3"/>
<dbReference type="PATRIC" id="fig|477184.5.peg.1757"/>
<feature type="transmembrane region" description="Helical" evidence="9">
    <location>
        <begin position="204"/>
        <end position="226"/>
    </location>
</feature>
<dbReference type="CDD" id="cd06261">
    <property type="entry name" value="TM_PBP2"/>
    <property type="match status" value="1"/>
</dbReference>
<comment type="subcellular location">
    <subcellularLocation>
        <location evidence="1">Cell inner membrane</location>
        <topology evidence="1">Multi-pass membrane protein</topology>
    </subcellularLocation>
    <subcellularLocation>
        <location evidence="9">Cell membrane</location>
        <topology evidence="9">Multi-pass membrane protein</topology>
    </subcellularLocation>
</comment>
<dbReference type="eggNOG" id="COG0765">
    <property type="taxonomic scope" value="Bacteria"/>
</dbReference>
<dbReference type="Pfam" id="PF00528">
    <property type="entry name" value="BPD_transp_1"/>
    <property type="match status" value="1"/>
</dbReference>
<organism evidence="11 12">
    <name type="scientific">Achromobacter arsenitoxydans SY8</name>
    <dbReference type="NCBI Taxonomy" id="477184"/>
    <lineage>
        <taxon>Bacteria</taxon>
        <taxon>Pseudomonadati</taxon>
        <taxon>Pseudomonadota</taxon>
        <taxon>Betaproteobacteria</taxon>
        <taxon>Burkholderiales</taxon>
        <taxon>Alcaligenaceae</taxon>
        <taxon>Achromobacter</taxon>
    </lineage>
</organism>
<feature type="domain" description="ABC transmembrane type-1" evidence="10">
    <location>
        <begin position="37"/>
        <end position="225"/>
    </location>
</feature>
<keyword evidence="12" id="KW-1185">Reference proteome</keyword>
<evidence type="ECO:0000256" key="4">
    <source>
        <dbReference type="ARBA" id="ARBA00022475"/>
    </source>
</evidence>
<gene>
    <name evidence="11" type="ORF">KYC_08875</name>
</gene>
<evidence type="ECO:0000313" key="11">
    <source>
        <dbReference type="EMBL" id="EHK66734.1"/>
    </source>
</evidence>
<dbReference type="InterPro" id="IPR043429">
    <property type="entry name" value="ArtM/GltK/GlnP/TcyL/YhdX-like"/>
</dbReference>
<feature type="transmembrane region" description="Helical" evidence="9">
    <location>
        <begin position="75"/>
        <end position="96"/>
    </location>
</feature>
<dbReference type="GO" id="GO:0043190">
    <property type="term" value="C:ATP-binding cassette (ABC) transporter complex"/>
    <property type="evidence" value="ECO:0007669"/>
    <property type="project" value="InterPro"/>
</dbReference>
<evidence type="ECO:0000256" key="9">
    <source>
        <dbReference type="RuleBase" id="RU363032"/>
    </source>
</evidence>
<dbReference type="InterPro" id="IPR010065">
    <property type="entry name" value="AA_ABC_transptr_permease_3TM"/>
</dbReference>
<keyword evidence="7 9" id="KW-1133">Transmembrane helix</keyword>
<dbReference type="InterPro" id="IPR035906">
    <property type="entry name" value="MetI-like_sf"/>
</dbReference>
<evidence type="ECO:0000259" key="10">
    <source>
        <dbReference type="PROSITE" id="PS50928"/>
    </source>
</evidence>
<comment type="caution">
    <text evidence="11">The sequence shown here is derived from an EMBL/GenBank/DDBJ whole genome shotgun (WGS) entry which is preliminary data.</text>
</comment>
<protein>
    <submittedName>
        <fullName evidence="11">Polar amino acid ABC transporter inner membrane subunit</fullName>
    </submittedName>
</protein>
<dbReference type="GO" id="GO:0006865">
    <property type="term" value="P:amino acid transport"/>
    <property type="evidence" value="ECO:0007669"/>
    <property type="project" value="UniProtKB-KW"/>
</dbReference>
<evidence type="ECO:0000256" key="6">
    <source>
        <dbReference type="ARBA" id="ARBA00022970"/>
    </source>
</evidence>
<feature type="transmembrane region" description="Helical" evidence="9">
    <location>
        <begin position="41"/>
        <end position="63"/>
    </location>
</feature>
<evidence type="ECO:0000256" key="7">
    <source>
        <dbReference type="ARBA" id="ARBA00022989"/>
    </source>
</evidence>
<evidence type="ECO:0000256" key="2">
    <source>
        <dbReference type="ARBA" id="ARBA00010072"/>
    </source>
</evidence>
<dbReference type="EMBL" id="AGUF01000037">
    <property type="protein sequence ID" value="EHK66734.1"/>
    <property type="molecule type" value="Genomic_DNA"/>
</dbReference>
<dbReference type="PANTHER" id="PTHR30614">
    <property type="entry name" value="MEMBRANE COMPONENT OF AMINO ACID ABC TRANSPORTER"/>
    <property type="match status" value="1"/>
</dbReference>
<reference evidence="11 12" key="1">
    <citation type="journal article" date="2012" name="J. Bacteriol.">
        <title>Genome sequence of the highly efficient arsenite-oxidizing bacterium Achromobacter arsenitoxydans SY8.</title>
        <authorList>
            <person name="Li X."/>
            <person name="Hu Y."/>
            <person name="Gong J."/>
            <person name="Lin Y."/>
            <person name="Johnstone L."/>
            <person name="Rensing C."/>
            <person name="Wang G."/>
        </authorList>
    </citation>
    <scope>NUCLEOTIDE SEQUENCE [LARGE SCALE GENOMIC DNA]</scope>
    <source>
        <strain evidence="11 12">SY8</strain>
    </source>
</reference>
<dbReference type="Proteomes" id="UP000003113">
    <property type="component" value="Unassembled WGS sequence"/>
</dbReference>
<dbReference type="Gene3D" id="1.10.3720.10">
    <property type="entry name" value="MetI-like"/>
    <property type="match status" value="1"/>
</dbReference>
<keyword evidence="4" id="KW-1003">Cell membrane</keyword>
<proteinExistence type="inferred from homology"/>
<evidence type="ECO:0000256" key="5">
    <source>
        <dbReference type="ARBA" id="ARBA00022692"/>
    </source>
</evidence>
<keyword evidence="8 9" id="KW-0472">Membrane</keyword>
<keyword evidence="5 9" id="KW-0812">Transmembrane</keyword>
<sequence>MPRGLAGAAHSQTGFPKMFQSFFSDAQEFFPVLMQGVMTTIAITAAALVIATALGLFWALLRVSGIAPLSHASRILTNLIRGVPIIVVLFYMYFVLPEAGVSLTAFQAGALGLGVAYSSYMSEVFRAGIDAVDLGQFEAAQSLGMSRAKLMRRVVLPQAFKVALPPYGNNVVMMLKDSSQTAVITVVELSMQSKLIASATFKSATIFTLVALMYLAMSLPMMYFIGKLERRLGRRQ</sequence>